<name>A0ABQ4PZZ4_9BURK</name>
<dbReference type="Proteomes" id="UP000887222">
    <property type="component" value="Unassembled WGS sequence"/>
</dbReference>
<evidence type="ECO:0000313" key="2">
    <source>
        <dbReference type="EMBL" id="GIZ50424.1"/>
    </source>
</evidence>
<evidence type="ECO:0008006" key="4">
    <source>
        <dbReference type="Google" id="ProtNLM"/>
    </source>
</evidence>
<keyword evidence="1" id="KW-0472">Membrane</keyword>
<dbReference type="EMBL" id="BPMK01000002">
    <property type="protein sequence ID" value="GIZ50424.1"/>
    <property type="molecule type" value="Genomic_DNA"/>
</dbReference>
<protein>
    <recommendedName>
        <fullName evidence="4">Type IV pilus assembly protein PilW</fullName>
    </recommendedName>
</protein>
<evidence type="ECO:0000256" key="1">
    <source>
        <dbReference type="SAM" id="Phobius"/>
    </source>
</evidence>
<reference evidence="2 3" key="1">
    <citation type="journal article" date="2022" name="Int. J. Syst. Evol. Microbiol.">
        <title>Noviherbaspirillum aridicola sp. nov., isolated from an arid soil in Pakistan.</title>
        <authorList>
            <person name="Khan I.U."/>
            <person name="Saqib M."/>
            <person name="Amin A."/>
            <person name="Hussain F."/>
            <person name="Li L."/>
            <person name="Liu Y.H."/>
            <person name="Fang B.Z."/>
            <person name="Ahmed I."/>
            <person name="Li W.J."/>
        </authorList>
    </citation>
    <scope>NUCLEOTIDE SEQUENCE [LARGE SCALE GENOMIC DNA]</scope>
    <source>
        <strain evidence="2 3">NCCP-691</strain>
    </source>
</reference>
<proteinExistence type="predicted"/>
<organism evidence="2 3">
    <name type="scientific">Noviherbaspirillum aridicola</name>
    <dbReference type="NCBI Taxonomy" id="2849687"/>
    <lineage>
        <taxon>Bacteria</taxon>
        <taxon>Pseudomonadati</taxon>
        <taxon>Pseudomonadota</taxon>
        <taxon>Betaproteobacteria</taxon>
        <taxon>Burkholderiales</taxon>
        <taxon>Oxalobacteraceae</taxon>
        <taxon>Noviherbaspirillum</taxon>
    </lineage>
</organism>
<keyword evidence="1" id="KW-0812">Transmembrane</keyword>
<accession>A0ABQ4PZZ4</accession>
<gene>
    <name evidence="2" type="ORF">NCCP691_04380</name>
</gene>
<feature type="transmembrane region" description="Helical" evidence="1">
    <location>
        <begin position="20"/>
        <end position="41"/>
    </location>
</feature>
<dbReference type="Pfam" id="PF16074">
    <property type="entry name" value="PilW"/>
    <property type="match status" value="1"/>
</dbReference>
<keyword evidence="3" id="KW-1185">Reference proteome</keyword>
<dbReference type="InterPro" id="IPR032092">
    <property type="entry name" value="PilW"/>
</dbReference>
<dbReference type="RefSeq" id="WP_220806606.1">
    <property type="nucleotide sequence ID" value="NZ_BPMK01000002.1"/>
</dbReference>
<sequence length="373" mass="39725">MRAPAPAPAARNAGFGLVEAMVGLAIALVATLVISQVFSVFEGQRRSTTGGSDAQTEAALAAYAIERDLRMAGYGMNLLSALGCTVRAEYDGERRDFVLTPLSLSDGAGGLPDALNIVSSNKQAFSAPARIITDHPETATNFFVNTVLGIAVGDMMIAWEPNKDCTLFQVTGIPNGKPQLHHQNTSPWNPTGAAAADLYPDDGYKTGALLFNLGSMRDRSFSLDAGMNLVVADVNSATGTAAEQRAYSNIVSLQAQYGFDTRPGVQADSRVTNWSSTMVDADGDGVVGNGGDLQRIYAVRFAVVARNAVRELRMVDGACNVTTEDSANAPRWAGGAIDVSRNPDGSANAQWRCYRYHVVENTVPLRNLLWRDS</sequence>
<evidence type="ECO:0000313" key="3">
    <source>
        <dbReference type="Proteomes" id="UP000887222"/>
    </source>
</evidence>
<comment type="caution">
    <text evidence="2">The sequence shown here is derived from an EMBL/GenBank/DDBJ whole genome shotgun (WGS) entry which is preliminary data.</text>
</comment>
<keyword evidence="1" id="KW-1133">Transmembrane helix</keyword>